<name>A0A1D8PG80_CANAL</name>
<dbReference type="Gene3D" id="3.40.50.300">
    <property type="entry name" value="P-loop containing nucleotide triphosphate hydrolases"/>
    <property type="match status" value="1"/>
</dbReference>
<keyword evidence="9" id="KW-1185">Reference proteome</keyword>
<keyword evidence="3" id="KW-0235">DNA replication</keyword>
<dbReference type="GO" id="GO:0005634">
    <property type="term" value="C:nucleus"/>
    <property type="evidence" value="ECO:0000318"/>
    <property type="project" value="GO_Central"/>
</dbReference>
<dbReference type="InterPro" id="IPR008921">
    <property type="entry name" value="DNA_pol3_clamp-load_cplx_C"/>
</dbReference>
<dbReference type="GO" id="GO:0003689">
    <property type="term" value="F:DNA clamp loader activity"/>
    <property type="evidence" value="ECO:0007669"/>
    <property type="project" value="EnsemblFungi"/>
</dbReference>
<dbReference type="SUPFAM" id="SSF48019">
    <property type="entry name" value="post-AAA+ oligomerization domain-like"/>
    <property type="match status" value="1"/>
</dbReference>
<dbReference type="GeneID" id="3638890"/>
<reference evidence="8 9" key="3">
    <citation type="journal article" date="2013" name="Genome Biol.">
        <title>Assembly of a phased diploid Candida albicans genome facilitates allele-specific measurements and provides a simple model for repeat and indel structure.</title>
        <authorList>
            <person name="Muzzey D."/>
            <person name="Schwartz K."/>
            <person name="Weissman J.S."/>
            <person name="Sherlock G."/>
        </authorList>
    </citation>
    <scope>NUCLEOTIDE SEQUENCE [LARGE SCALE GENOMIC DNA]</scope>
    <source>
        <strain evidence="9">SC5314 / ATCC MYA-2876</strain>
    </source>
</reference>
<reference evidence="8 9" key="1">
    <citation type="journal article" date="2004" name="Proc. Natl. Acad. Sci. U.S.A.">
        <title>The diploid genome sequence of Candida albicans.</title>
        <authorList>
            <person name="Jones T."/>
            <person name="Federspiel N.A."/>
            <person name="Chibana H."/>
            <person name="Dungan J."/>
            <person name="Kalman S."/>
            <person name="Magee B.B."/>
            <person name="Newport G."/>
            <person name="Thorstenson Y.R."/>
            <person name="Agabian N."/>
            <person name="Magee P.T."/>
            <person name="Davis R.W."/>
            <person name="Scherer S."/>
        </authorList>
    </citation>
    <scope>NUCLEOTIDE SEQUENCE [LARGE SCALE GENOMIC DNA]</scope>
    <source>
        <strain evidence="9">SC5314 / ATCC MYA-2876</strain>
    </source>
</reference>
<comment type="similarity">
    <text evidence="2">Belongs to the activator 1 small subunits family.</text>
</comment>
<proteinExistence type="inferred from homology"/>
<dbReference type="InterPro" id="IPR027417">
    <property type="entry name" value="P-loop_NTPase"/>
</dbReference>
<dbReference type="GO" id="GO:0006261">
    <property type="term" value="P:DNA-templated DNA replication"/>
    <property type="evidence" value="ECO:0000318"/>
    <property type="project" value="GO_Central"/>
</dbReference>
<dbReference type="Gene3D" id="1.10.8.60">
    <property type="match status" value="1"/>
</dbReference>
<dbReference type="FunFam" id="1.10.8.60:FF:000030">
    <property type="entry name" value="replication factor C subunit 3"/>
    <property type="match status" value="1"/>
</dbReference>
<dbReference type="Gene3D" id="1.20.272.10">
    <property type="match status" value="1"/>
</dbReference>
<dbReference type="GO" id="GO:0031391">
    <property type="term" value="C:Elg1 RFC-like complex"/>
    <property type="evidence" value="ECO:0000318"/>
    <property type="project" value="GO_Central"/>
</dbReference>
<evidence type="ECO:0000256" key="1">
    <source>
        <dbReference type="ARBA" id="ARBA00004123"/>
    </source>
</evidence>
<dbReference type="VEuPathDB" id="FungiDB:C2_00950C_A"/>
<dbReference type="GO" id="GO:0031389">
    <property type="term" value="C:Rad17 RFC-like complex"/>
    <property type="evidence" value="ECO:0000318"/>
    <property type="project" value="GO_Central"/>
</dbReference>
<dbReference type="OMA" id="LKADIMH"/>
<dbReference type="CDD" id="cd00009">
    <property type="entry name" value="AAA"/>
    <property type="match status" value="1"/>
</dbReference>
<reference evidence="8 9" key="2">
    <citation type="journal article" date="2007" name="Genome Biol.">
        <title>Assembly of the Candida albicans genome into sixteen supercontigs aligned on the eight chromosomes.</title>
        <authorList>
            <person name="van het Hoog M."/>
            <person name="Rast T.J."/>
            <person name="Martchenko M."/>
            <person name="Grindle S."/>
            <person name="Dignard D."/>
            <person name="Hogues H."/>
            <person name="Cuomo C."/>
            <person name="Berriman M."/>
            <person name="Scherer S."/>
            <person name="Magee B.B."/>
            <person name="Whiteway M."/>
            <person name="Chibana H."/>
            <person name="Nantel A."/>
            <person name="Magee P.T."/>
        </authorList>
    </citation>
    <scope>GENOME REANNOTATION</scope>
    <source>
        <strain evidence="9">SC5314 / ATCC MYA-2876</strain>
    </source>
</reference>
<dbReference type="KEGG" id="cal:CAALFM_C200950CA"/>
<protein>
    <recommendedName>
        <fullName evidence="5">Replication factor C subunit 5</fullName>
    </recommendedName>
</protein>
<dbReference type="InterPro" id="IPR050238">
    <property type="entry name" value="DNA_Rep/Repair_Clamp_Loader"/>
</dbReference>
<dbReference type="OrthoDB" id="761538at2759"/>
<dbReference type="PANTHER" id="PTHR11669:SF1">
    <property type="entry name" value="REPLICATION FACTOR C SUBUNIT 3"/>
    <property type="match status" value="1"/>
</dbReference>
<evidence type="ECO:0000256" key="5">
    <source>
        <dbReference type="ARBA" id="ARBA00070185"/>
    </source>
</evidence>
<dbReference type="Pfam" id="PF22534">
    <property type="entry name" value="RFC_C"/>
    <property type="match status" value="1"/>
</dbReference>
<evidence type="ECO:0000313" key="8">
    <source>
        <dbReference type="EMBL" id="AOW27147.1"/>
    </source>
</evidence>
<dbReference type="FunFam" id="1.20.272.10:FF:000002">
    <property type="entry name" value="Replication factor C subunit 3"/>
    <property type="match status" value="1"/>
</dbReference>
<dbReference type="RefSeq" id="XP_719478.2">
    <property type="nucleotide sequence ID" value="XM_714385.2"/>
</dbReference>
<feature type="domain" description="AAA+ ATPase" evidence="6">
    <location>
        <begin position="34"/>
        <end position="190"/>
    </location>
</feature>
<dbReference type="SUPFAM" id="SSF52540">
    <property type="entry name" value="P-loop containing nucleoside triphosphate hydrolases"/>
    <property type="match status" value="1"/>
</dbReference>
<dbReference type="GO" id="GO:0006272">
    <property type="term" value="P:leading strand elongation"/>
    <property type="evidence" value="ECO:0007669"/>
    <property type="project" value="EnsemblFungi"/>
</dbReference>
<evidence type="ECO:0000313" key="9">
    <source>
        <dbReference type="Proteomes" id="UP000000559"/>
    </source>
</evidence>
<dbReference type="GO" id="GO:0005663">
    <property type="term" value="C:DNA replication factor C complex"/>
    <property type="evidence" value="ECO:0000318"/>
    <property type="project" value="GO_Central"/>
</dbReference>
<dbReference type="AlphaFoldDB" id="A0A1D8PG80"/>
<dbReference type="GO" id="GO:0007062">
    <property type="term" value="P:sister chromatid cohesion"/>
    <property type="evidence" value="ECO:0007669"/>
    <property type="project" value="EnsemblFungi"/>
</dbReference>
<dbReference type="GO" id="GO:0006281">
    <property type="term" value="P:DNA repair"/>
    <property type="evidence" value="ECO:0000318"/>
    <property type="project" value="GO_Central"/>
</dbReference>
<dbReference type="Pfam" id="PF13177">
    <property type="entry name" value="DNA_pol3_delta2"/>
    <property type="match status" value="1"/>
</dbReference>
<keyword evidence="4" id="KW-0539">Nucleus</keyword>
<comment type="subcellular location">
    <subcellularLocation>
        <location evidence="1">Nucleus</location>
    </subcellularLocation>
</comment>
<accession>A0A1D8PG80</accession>
<dbReference type="Pfam" id="PF21960">
    <property type="entry name" value="RCF1-5-like_lid"/>
    <property type="match status" value="1"/>
</dbReference>
<organism evidence="8 9">
    <name type="scientific">Candida albicans (strain SC5314 / ATCC MYA-2876)</name>
    <name type="common">Yeast</name>
    <dbReference type="NCBI Taxonomy" id="237561"/>
    <lineage>
        <taxon>Eukaryota</taxon>
        <taxon>Fungi</taxon>
        <taxon>Dikarya</taxon>
        <taxon>Ascomycota</taxon>
        <taxon>Saccharomycotina</taxon>
        <taxon>Pichiomycetes</taxon>
        <taxon>Debaryomycetaceae</taxon>
        <taxon>Candida/Lodderomyces clade</taxon>
        <taxon>Candida</taxon>
    </lineage>
</organism>
<dbReference type="GO" id="GO:0031390">
    <property type="term" value="C:Ctf18 RFC-like complex"/>
    <property type="evidence" value="ECO:0000318"/>
    <property type="project" value="GO_Central"/>
</dbReference>
<dbReference type="Proteomes" id="UP000000559">
    <property type="component" value="Chromosome 2"/>
</dbReference>
<dbReference type="FunCoup" id="A0A1D8PG80">
    <property type="interactions" value="886"/>
</dbReference>
<dbReference type="CGD" id="CAL0000201502">
    <property type="gene designation" value="RFC5"/>
</dbReference>
<evidence type="ECO:0000256" key="3">
    <source>
        <dbReference type="ARBA" id="ARBA00022705"/>
    </source>
</evidence>
<evidence type="ECO:0000313" key="7">
    <source>
        <dbReference type="CGD" id="CAL0000201502"/>
    </source>
</evidence>
<dbReference type="eggNOG" id="KOG2035">
    <property type="taxonomic scope" value="Eukaryota"/>
</dbReference>
<dbReference type="SMART" id="SM00382">
    <property type="entry name" value="AAA"/>
    <property type="match status" value="1"/>
</dbReference>
<dbReference type="InterPro" id="IPR003593">
    <property type="entry name" value="AAA+_ATPase"/>
</dbReference>
<evidence type="ECO:0000256" key="4">
    <source>
        <dbReference type="ARBA" id="ARBA00023242"/>
    </source>
</evidence>
<dbReference type="STRING" id="237561.A0A1D8PG80"/>
<gene>
    <name evidence="7 8" type="primary">RFC5</name>
    <name evidence="8" type="ordered locus">CAALFM_C200950CA</name>
    <name evidence="7" type="ordered locus">orf19.9577</name>
</gene>
<dbReference type="FunFam" id="3.40.50.300:FF:000136">
    <property type="entry name" value="Replication factor C subunit 5"/>
    <property type="match status" value="1"/>
</dbReference>
<dbReference type="GO" id="GO:0003677">
    <property type="term" value="F:DNA binding"/>
    <property type="evidence" value="ECO:0007669"/>
    <property type="project" value="InterPro"/>
</dbReference>
<dbReference type="PANTHER" id="PTHR11669">
    <property type="entry name" value="REPLICATION FACTOR C / DNA POLYMERASE III GAMMA-TAU SUBUNIT"/>
    <property type="match status" value="1"/>
</dbReference>
<evidence type="ECO:0000256" key="2">
    <source>
        <dbReference type="ARBA" id="ARBA00005378"/>
    </source>
</evidence>
<sequence length="362" mass="40902">MSLWVDKYRPRTLDQLTYHDSITNSLRALAKSGDFPHLLVYGPSGSGKKTRIYCTLNEIFGPQVEKLKIDVKNFVTSSNRKLEFNVLSSSNHLEITPSDMGNNDRVVIQDLLKDVASTEQVDFANQSRAKHRFKIVIINEADSLSRDAQAALRRTMEKYSSNIRLILVCNSISNIIAPIKSRTLLVRIPSPSVDDINHILGHVAEKESLKFSTHNDSEINHFYSKVAETSNRNLRRCLLSFETISMQNETINVRSDVAKIALDWEAIIRNMAISIQKNQNVATLAKTRVVLYELLSHCIPARIILKTLLFDLIDIFSNNNELVSELINQASIFDERLSLGSKSIFHLEGFVAKSMVSISNLK</sequence>
<dbReference type="SMR" id="A0A1D8PG80"/>
<dbReference type="InParanoid" id="A0A1D8PG80"/>
<dbReference type="EMBL" id="CP017624">
    <property type="protein sequence ID" value="AOW27147.1"/>
    <property type="molecule type" value="Genomic_DNA"/>
</dbReference>
<evidence type="ECO:0000259" key="6">
    <source>
        <dbReference type="SMART" id="SM00382"/>
    </source>
</evidence>